<dbReference type="Proteomes" id="UP000192472">
    <property type="component" value="Unassembled WGS sequence"/>
</dbReference>
<dbReference type="PANTHER" id="PTHR32305:SF15">
    <property type="entry name" value="PROTEIN RHSA-RELATED"/>
    <property type="match status" value="1"/>
</dbReference>
<dbReference type="PANTHER" id="PTHR32305">
    <property type="match status" value="1"/>
</dbReference>
<dbReference type="STRING" id="692418.SAMN04488029_0647"/>
<dbReference type="InterPro" id="IPR022385">
    <property type="entry name" value="Rhs_assc_core"/>
</dbReference>
<organism evidence="3 4">
    <name type="scientific">Reichenbachiella faecimaris</name>
    <dbReference type="NCBI Taxonomy" id="692418"/>
    <lineage>
        <taxon>Bacteria</taxon>
        <taxon>Pseudomonadati</taxon>
        <taxon>Bacteroidota</taxon>
        <taxon>Cytophagia</taxon>
        <taxon>Cytophagales</taxon>
        <taxon>Reichenbachiellaceae</taxon>
        <taxon>Reichenbachiella</taxon>
    </lineage>
</organism>
<evidence type="ECO:0000259" key="2">
    <source>
        <dbReference type="Pfam" id="PF20041"/>
    </source>
</evidence>
<feature type="domain" description="DUF6443" evidence="2">
    <location>
        <begin position="797"/>
        <end position="929"/>
    </location>
</feature>
<name>A0A1W2G711_REIFA</name>
<reference evidence="3 4" key="1">
    <citation type="submission" date="2017-04" db="EMBL/GenBank/DDBJ databases">
        <authorList>
            <person name="Afonso C.L."/>
            <person name="Miller P.J."/>
            <person name="Scott M.A."/>
            <person name="Spackman E."/>
            <person name="Goraichik I."/>
            <person name="Dimitrov K.M."/>
            <person name="Suarez D.L."/>
            <person name="Swayne D.E."/>
        </authorList>
    </citation>
    <scope>NUCLEOTIDE SEQUENCE [LARGE SCALE GENOMIC DNA]</scope>
    <source>
        <strain evidence="3 4">DSM 26133</strain>
    </source>
</reference>
<gene>
    <name evidence="3" type="ORF">SAMN04488029_0647</name>
</gene>
<dbReference type="RefSeq" id="WP_176214661.1">
    <property type="nucleotide sequence ID" value="NZ_FWYF01000001.1"/>
</dbReference>
<dbReference type="EMBL" id="FWYF01000001">
    <property type="protein sequence ID" value="SMD32304.1"/>
    <property type="molecule type" value="Genomic_DNA"/>
</dbReference>
<dbReference type="Gene3D" id="2.180.10.10">
    <property type="entry name" value="RHS repeat-associated core"/>
    <property type="match status" value="2"/>
</dbReference>
<accession>A0A1W2G711</accession>
<dbReference type="Pfam" id="PF20041">
    <property type="entry name" value="DUF6443"/>
    <property type="match status" value="1"/>
</dbReference>
<evidence type="ECO:0000256" key="1">
    <source>
        <dbReference type="SAM" id="SignalP"/>
    </source>
</evidence>
<dbReference type="InterPro" id="IPR050708">
    <property type="entry name" value="T6SS_VgrG/RHS"/>
</dbReference>
<feature type="chain" id="PRO_5012935770" evidence="1">
    <location>
        <begin position="22"/>
        <end position="2192"/>
    </location>
</feature>
<keyword evidence="4" id="KW-1185">Reference proteome</keyword>
<proteinExistence type="predicted"/>
<feature type="signal peptide" evidence="1">
    <location>
        <begin position="1"/>
        <end position="21"/>
    </location>
</feature>
<protein>
    <submittedName>
        <fullName evidence="3">RHS repeat-associated core domain-containing protein</fullName>
    </submittedName>
</protein>
<keyword evidence="1" id="KW-0732">Signal</keyword>
<evidence type="ECO:0000313" key="3">
    <source>
        <dbReference type="EMBL" id="SMD32304.1"/>
    </source>
</evidence>
<sequence length="2192" mass="238769">MKKVFAVLFLFVFINIINSNAQSISGPSSVCLNGEYTYSISEGAFINWSVTGGTIIGSSTSTSVVIKWTSTGNKVLSVSYFGQQTPALRSISTEGYIMDDTSMTENNKEKSNVSLKNAQNSSNNISALRSGGGKSNITLNKSITVNSSNGGTLSGGVSVCGNAKATLSISGASGTIEWQKRPEETSNWITVQTGGSTYWTGSVSFNTEYRVKATSCNVTTSNSVWVRIKPSSKGGATSVGGTFCESKSGTITLSGHRGSILKWEKRTNGDPWEKLNNASASQGYNHSTVGAYEYRAQVKNNDCPAAYSSSTTVIISPASVGGEVTVNGSSEINVCLGALVPLELSGHIGYVNKWEKRNIDSELKRWETISLTDAKYDLRANQVNATEYMAQVQSPACAVKYSTSITVVTDSPVSLGTMTGGGTVCQGSDGEVTLINSSGRVLRWEMSEYNGTSWGITTNIENVTTTHPYSNIQKTTRLRAIFADPCDAGESTSSYAILTVTPLTVAKPLIISSENDCSSHFSGLEIDGDTQDLVEWQEYIEGSGYTATSKVIPKLGGDQFLVSNLEGGEIFRAIFDNGCGDPQPSNSVTIYKNESKTEGTITQDSGDPLVLNGGSGTLSATVTNGDTEWWASTDEGANYALIPGENTGSYDYTVSTTTQFQARVTDVNCLTRISSPLEIEVRSSGLLTGPSQAAYGEEVTLDLSGHEGAIINWEVSFDGGSTYQLLDPDFNSGVGEEAHFSAYRFTLLEDTWFRAKVDIEDFGIQYKYKEITVDRSAPAQTNYRQVQSTRLLVEEHNPSMVPASGEGALTQVAYVDGLGRTLKTVAINSTSAKKDVVAFGAYDPNSTIQTGFMPFVKDDATGSQIDISELIEDQKDYYQSGGANMAHSGKATAEVELEASPLGRVLQQGAVGEAWQLDGGHTVRYAYRTNEEDEVRQWNPDASSDGFYPAHSLWVTEATDENGNRSRTYSDKFGKTVQTQREHAADQWLTKGYVFDELGRTKTVLSPKAMNGVPASGAYAFTADILGTLAYGYTYDGQGRLVEKKIPGKAPEYYIYDTMDRLVLSQDGLLRETDQWKYVKYDQRHRVVMTGLYTNDKSRADMQSQVDSHADSHYEVKENSTDHGYSNQAFPTSGTEVLSVRYYDSYDFDRDGTEDHGYAPSGLSPGPVPFDRVRGWPTGSKTKVLGTAQWLTSVAFYDKKGRTVQTQSDNHLGGTDVTTMVYDFVGRVTHSKTVHDNGSEQHTVHQRNTYDHVGRLLKSYMQVDEEPEIEVASLRYNELGQLIEKNLHQVDEGGYLQSMDMSYNIRGWLTGINDHTLNGQETEAQPDYFGMEFFYTENEASNKLYDGNIAAVRWNKMGDEGASMYDYTYDKANRLTAADYKMKGVDWGSNAIQQNFYSTTTDYDLNGNITTLNRNGLDGTMTSIDQLSYTYQGNQMQAVTDAAGHEAGFNDLANETDEYTYDANGNMASDLNKGIDSIAYNYQNKPVFIQFADGRTVTNTYTASGAKIRQQATDTEGVVQKVNDYLGNFLYQDNQLQAIQHGEGRILYHPEESDQWEHQYHLTDQLGNVRMLLTTDQKSTVTQATMESSQAEVEAGIFFNYEKVAVVNADLFDHTNSQTDTTRNSMMLSGGDTLIFARQLKVMPGDTVKMEVFAKYYDQAQSSGWTQLLNTVAGNIANGSALIANELGGMGSTAPFIDFTRSGVDQEVPKAYLNYMVFDKDFQLISAKTGFEQISSAAQETGTDTPHEALSHTIAIEEMGYVYIYLSNESETGVDVFFDDFTVEQVHGPIVQANDYYPFGLQTAGSYEQDLNTINNRLYNAGSELNRTTNNYETFYRNYDAALGRFTGIDIMASSFTSMTPYQYAFNNPINYNDPMGDIPKQMDKGELLESLDGSSGSSYGGGLANNGMGGWDFWGGIAAGYGDSYNSGSAFGFGHGGTMAEIQARRRAKEESEALAGEQSAFASAALANNGGYWHSSTRGRGLLFANSEGGSRLAYSFGSNYNDLHNSWNSTEWSSGPVLAYSGFISEMSAYASAGRRAAKSGLLASNGQATGGDNDTQWGIMPEGVDGMSGASNTRYLGQNNPNPSQNVDISGQIQKQMADLVRENPDIALKIYTTVMPKNEFENGVLFGVAYGTLGALTGLSQVLFNPVVHPKRLMQGVGTGAVVGFGLGWSLGFSSWKGGSEFSSKIP</sequence>
<dbReference type="NCBIfam" id="TIGR03696">
    <property type="entry name" value="Rhs_assc_core"/>
    <property type="match status" value="1"/>
</dbReference>
<dbReference type="InterPro" id="IPR045619">
    <property type="entry name" value="DUF6443"/>
</dbReference>
<evidence type="ECO:0000313" key="4">
    <source>
        <dbReference type="Proteomes" id="UP000192472"/>
    </source>
</evidence>